<dbReference type="Pfam" id="PF13673">
    <property type="entry name" value="Acetyltransf_10"/>
    <property type="match status" value="1"/>
</dbReference>
<dbReference type="CDD" id="cd04301">
    <property type="entry name" value="NAT_SF"/>
    <property type="match status" value="1"/>
</dbReference>
<dbReference type="InterPro" id="IPR052564">
    <property type="entry name" value="N-acetyltrans/Recomb-assoc"/>
</dbReference>
<reference evidence="3 4" key="1">
    <citation type="submission" date="2019-04" db="EMBL/GenBank/DDBJ databases">
        <authorList>
            <person name="Yang Y."/>
            <person name="Wei D."/>
        </authorList>
    </citation>
    <scope>NUCLEOTIDE SEQUENCE [LARGE SCALE GENOMIC DNA]</scope>
    <source>
        <strain evidence="3 4">L-1-4w-11</strain>
    </source>
</reference>
<name>A0A4V5PUB3_9SPHN</name>
<comment type="caution">
    <text evidence="3">The sequence shown here is derived from an EMBL/GenBank/DDBJ whole genome shotgun (WGS) entry which is preliminary data.</text>
</comment>
<accession>A0A4V5PUB3</accession>
<feature type="region of interest" description="Disordered" evidence="1">
    <location>
        <begin position="161"/>
        <end position="197"/>
    </location>
</feature>
<dbReference type="EMBL" id="SWKR01000001">
    <property type="protein sequence ID" value="TKD52798.1"/>
    <property type="molecule type" value="Genomic_DNA"/>
</dbReference>
<evidence type="ECO:0000313" key="4">
    <source>
        <dbReference type="Proteomes" id="UP000309138"/>
    </source>
</evidence>
<organism evidence="3 4">
    <name type="scientific">Sphingomonas baiyangensis</name>
    <dbReference type="NCBI Taxonomy" id="2572576"/>
    <lineage>
        <taxon>Bacteria</taxon>
        <taxon>Pseudomonadati</taxon>
        <taxon>Pseudomonadota</taxon>
        <taxon>Alphaproteobacteria</taxon>
        <taxon>Sphingomonadales</taxon>
        <taxon>Sphingomonadaceae</taxon>
        <taxon>Sphingomonas</taxon>
    </lineage>
</organism>
<keyword evidence="3" id="KW-0808">Transferase</keyword>
<evidence type="ECO:0000259" key="2">
    <source>
        <dbReference type="PROSITE" id="PS51186"/>
    </source>
</evidence>
<dbReference type="SUPFAM" id="SSF55729">
    <property type="entry name" value="Acyl-CoA N-acyltransferases (Nat)"/>
    <property type="match status" value="1"/>
</dbReference>
<keyword evidence="4" id="KW-1185">Reference proteome</keyword>
<dbReference type="Gene3D" id="3.40.630.30">
    <property type="match status" value="1"/>
</dbReference>
<evidence type="ECO:0000256" key="1">
    <source>
        <dbReference type="SAM" id="MobiDB-lite"/>
    </source>
</evidence>
<protein>
    <submittedName>
        <fullName evidence="3">GNAT family N-acetyltransferase</fullName>
    </submittedName>
</protein>
<dbReference type="InterPro" id="IPR000182">
    <property type="entry name" value="GNAT_dom"/>
</dbReference>
<evidence type="ECO:0000313" key="3">
    <source>
        <dbReference type="EMBL" id="TKD52798.1"/>
    </source>
</evidence>
<dbReference type="PANTHER" id="PTHR43451">
    <property type="entry name" value="ACETYLTRANSFERASE (GNAT) FAMILY PROTEIN"/>
    <property type="match status" value="1"/>
</dbReference>
<dbReference type="AlphaFoldDB" id="A0A4V5PUB3"/>
<sequence length="197" mass="21946">MAPPTGSSAGPLGGVILSEAMHGDYDDIADVMFEAVRSGDSLYSERQRTAWMPHRRSGDDWEARLDRQTVIVARDASRMLGFMSIDPAGYIDFAYIRPEAQRTGLFRRLFERIEQHSRARGDARMWVHASLMAQPAFAALGFEVVEHQAVRIGDESFERAEMEKRRSPGARNVALDGRTPCQVARSNPNPARAPQAS</sequence>
<gene>
    <name evidence="3" type="ORF">FBR43_00055</name>
</gene>
<dbReference type="PROSITE" id="PS51186">
    <property type="entry name" value="GNAT"/>
    <property type="match status" value="1"/>
</dbReference>
<dbReference type="OrthoDB" id="9789081at2"/>
<dbReference type="GO" id="GO:0016747">
    <property type="term" value="F:acyltransferase activity, transferring groups other than amino-acyl groups"/>
    <property type="evidence" value="ECO:0007669"/>
    <property type="project" value="InterPro"/>
</dbReference>
<dbReference type="Proteomes" id="UP000309138">
    <property type="component" value="Unassembled WGS sequence"/>
</dbReference>
<dbReference type="InterPro" id="IPR016181">
    <property type="entry name" value="Acyl_CoA_acyltransferase"/>
</dbReference>
<feature type="domain" description="N-acetyltransferase" evidence="2">
    <location>
        <begin position="15"/>
        <end position="167"/>
    </location>
</feature>
<dbReference type="RefSeq" id="WP_136941219.1">
    <property type="nucleotide sequence ID" value="NZ_SWKR01000001.1"/>
</dbReference>
<dbReference type="PANTHER" id="PTHR43451:SF1">
    <property type="entry name" value="ACETYLTRANSFERASE"/>
    <property type="match status" value="1"/>
</dbReference>
<proteinExistence type="predicted"/>